<dbReference type="Proteomes" id="UP001560573">
    <property type="component" value="Unassembled WGS sequence"/>
</dbReference>
<dbReference type="RefSeq" id="WP_369328678.1">
    <property type="nucleotide sequence ID" value="NZ_JAULBC010000002.1"/>
</dbReference>
<name>A0ABV3ZFU9_9BACT</name>
<dbReference type="PANTHER" id="PTHR37299:SF1">
    <property type="entry name" value="STAGE 0 SPORULATION PROTEIN A HOMOLOG"/>
    <property type="match status" value="1"/>
</dbReference>
<organism evidence="4 5">
    <name type="scientific">Danxiaibacter flavus</name>
    <dbReference type="NCBI Taxonomy" id="3049108"/>
    <lineage>
        <taxon>Bacteria</taxon>
        <taxon>Pseudomonadati</taxon>
        <taxon>Bacteroidota</taxon>
        <taxon>Chitinophagia</taxon>
        <taxon>Chitinophagales</taxon>
        <taxon>Chitinophagaceae</taxon>
        <taxon>Danxiaibacter</taxon>
    </lineage>
</organism>
<reference evidence="4 5" key="1">
    <citation type="submission" date="2023-07" db="EMBL/GenBank/DDBJ databases">
        <authorList>
            <person name="Lian W.-H."/>
        </authorList>
    </citation>
    <scope>NUCLEOTIDE SEQUENCE [LARGE SCALE GENOMIC DNA]</scope>
    <source>
        <strain evidence="4 5">SYSU DXS3180</strain>
    </source>
</reference>
<dbReference type="SUPFAM" id="SSF52172">
    <property type="entry name" value="CheY-like"/>
    <property type="match status" value="1"/>
</dbReference>
<evidence type="ECO:0000313" key="5">
    <source>
        <dbReference type="Proteomes" id="UP001560573"/>
    </source>
</evidence>
<dbReference type="Pfam" id="PF04397">
    <property type="entry name" value="LytTR"/>
    <property type="match status" value="1"/>
</dbReference>
<dbReference type="InterPro" id="IPR001789">
    <property type="entry name" value="Sig_transdc_resp-reg_receiver"/>
</dbReference>
<dbReference type="SMART" id="SM00850">
    <property type="entry name" value="LytTR"/>
    <property type="match status" value="1"/>
</dbReference>
<keyword evidence="4" id="KW-0238">DNA-binding</keyword>
<evidence type="ECO:0000313" key="4">
    <source>
        <dbReference type="EMBL" id="MEX6687274.1"/>
    </source>
</evidence>
<evidence type="ECO:0000259" key="2">
    <source>
        <dbReference type="PROSITE" id="PS50110"/>
    </source>
</evidence>
<dbReference type="EMBL" id="JAULBC010000002">
    <property type="protein sequence ID" value="MEX6687274.1"/>
    <property type="molecule type" value="Genomic_DNA"/>
</dbReference>
<dbReference type="Gene3D" id="2.40.50.1020">
    <property type="entry name" value="LytTr DNA-binding domain"/>
    <property type="match status" value="1"/>
</dbReference>
<protein>
    <submittedName>
        <fullName evidence="4">LytTR family DNA-binding domain-containing protein</fullName>
    </submittedName>
</protein>
<dbReference type="PROSITE" id="PS50930">
    <property type="entry name" value="HTH_LYTTR"/>
    <property type="match status" value="1"/>
</dbReference>
<keyword evidence="5" id="KW-1185">Reference proteome</keyword>
<dbReference type="InterPro" id="IPR007492">
    <property type="entry name" value="LytTR_DNA-bd_dom"/>
</dbReference>
<dbReference type="Pfam" id="PF00072">
    <property type="entry name" value="Response_reg"/>
    <property type="match status" value="1"/>
</dbReference>
<dbReference type="SMART" id="SM00448">
    <property type="entry name" value="REC"/>
    <property type="match status" value="1"/>
</dbReference>
<gene>
    <name evidence="4" type="ORF">QTN47_07195</name>
</gene>
<dbReference type="Gene3D" id="3.40.50.2300">
    <property type="match status" value="1"/>
</dbReference>
<comment type="caution">
    <text evidence="4">The sequence shown here is derived from an EMBL/GenBank/DDBJ whole genome shotgun (WGS) entry which is preliminary data.</text>
</comment>
<dbReference type="GO" id="GO:0003677">
    <property type="term" value="F:DNA binding"/>
    <property type="evidence" value="ECO:0007669"/>
    <property type="project" value="UniProtKB-KW"/>
</dbReference>
<feature type="domain" description="Response regulatory" evidence="2">
    <location>
        <begin position="3"/>
        <end position="114"/>
    </location>
</feature>
<dbReference type="InterPro" id="IPR011006">
    <property type="entry name" value="CheY-like_superfamily"/>
</dbReference>
<dbReference type="InterPro" id="IPR046947">
    <property type="entry name" value="LytR-like"/>
</dbReference>
<dbReference type="PANTHER" id="PTHR37299">
    <property type="entry name" value="TRANSCRIPTIONAL REGULATOR-RELATED"/>
    <property type="match status" value="1"/>
</dbReference>
<accession>A0ABV3ZFU9</accession>
<evidence type="ECO:0000259" key="3">
    <source>
        <dbReference type="PROSITE" id="PS50930"/>
    </source>
</evidence>
<sequence length="231" mass="26611">MIKCIIVEDEILAQQVIQSHLQKTDQFELVAICNNALEAAEVLNNQEVDLIFLDIQLPGMTGLNFLRTLEDPPLVVLTTAYAEYALESYEFNVIDYLLKPISFERFSKMVNKIKEGRLFSQEPKEKSNVPTDHIFIKSNSKFFKVNFSEIMYIEGMKDYLKIFTPEYKLITHQTMSDMERLLPPGKFIRVHKSYIVAVPFIKSIYGNAIEVDKATIPIGGSYKEKVMQLIK</sequence>
<keyword evidence="1" id="KW-0597">Phosphoprotein</keyword>
<feature type="domain" description="HTH LytTR-type" evidence="3">
    <location>
        <begin position="134"/>
        <end position="197"/>
    </location>
</feature>
<feature type="modified residue" description="4-aspartylphosphate" evidence="1">
    <location>
        <position position="54"/>
    </location>
</feature>
<evidence type="ECO:0000256" key="1">
    <source>
        <dbReference type="PROSITE-ProRule" id="PRU00169"/>
    </source>
</evidence>
<dbReference type="PROSITE" id="PS50110">
    <property type="entry name" value="RESPONSE_REGULATORY"/>
    <property type="match status" value="1"/>
</dbReference>
<proteinExistence type="predicted"/>